<feature type="region of interest" description="Disordered" evidence="1">
    <location>
        <begin position="251"/>
        <end position="271"/>
    </location>
</feature>
<evidence type="ECO:0000313" key="2">
    <source>
        <dbReference type="EMBL" id="PSR24684.1"/>
    </source>
</evidence>
<evidence type="ECO:0000256" key="1">
    <source>
        <dbReference type="SAM" id="MobiDB-lite"/>
    </source>
</evidence>
<accession>A0A2T2WR13</accession>
<comment type="caution">
    <text evidence="2">The sequence shown here is derived from an EMBL/GenBank/DDBJ whole genome shotgun (WGS) entry which is preliminary data.</text>
</comment>
<dbReference type="Proteomes" id="UP000242699">
    <property type="component" value="Unassembled WGS sequence"/>
</dbReference>
<evidence type="ECO:0000313" key="3">
    <source>
        <dbReference type="Proteomes" id="UP000242699"/>
    </source>
</evidence>
<organism evidence="2 3">
    <name type="scientific">Sulfobacillus benefaciens</name>
    <dbReference type="NCBI Taxonomy" id="453960"/>
    <lineage>
        <taxon>Bacteria</taxon>
        <taxon>Bacillati</taxon>
        <taxon>Bacillota</taxon>
        <taxon>Clostridia</taxon>
        <taxon>Eubacteriales</taxon>
        <taxon>Clostridiales Family XVII. Incertae Sedis</taxon>
        <taxon>Sulfobacillus</taxon>
    </lineage>
</organism>
<protein>
    <submittedName>
        <fullName evidence="2">DNA primase</fullName>
    </submittedName>
</protein>
<proteinExistence type="predicted"/>
<reference evidence="2 3" key="1">
    <citation type="journal article" date="2014" name="BMC Genomics">
        <title>Comparison of environmental and isolate Sulfobacillus genomes reveals diverse carbon, sulfur, nitrogen, and hydrogen metabolisms.</title>
        <authorList>
            <person name="Justice N.B."/>
            <person name="Norman A."/>
            <person name="Brown C.T."/>
            <person name="Singh A."/>
            <person name="Thomas B.C."/>
            <person name="Banfield J.F."/>
        </authorList>
    </citation>
    <scope>NUCLEOTIDE SEQUENCE [LARGE SCALE GENOMIC DNA]</scope>
    <source>
        <strain evidence="2">AMDSBA1</strain>
    </source>
</reference>
<gene>
    <name evidence="2" type="ORF">C7B43_18415</name>
</gene>
<dbReference type="EMBL" id="PXYT01000070">
    <property type="protein sequence ID" value="PSR24684.1"/>
    <property type="molecule type" value="Genomic_DNA"/>
</dbReference>
<sequence length="365" mass="40600">MFETLHPEDVRRTWDLLTVPDAVVEVRMLRRDGPPLIGRFTVPDAFVSAVRQADHRPEISGIYATLNPIWAEAPWSGPLNRMRQGGQAARDADVICRRWLLIDCDPQRPAKTNATAIEREAAFAKAGEIGSTLRQLGWPDPVQAASGNGAHLLYRIPAWPNTPHVTEYMQRILKTLAARFSDAQVDVDISVFNASRISKIYGTMPKKGQPMPDRPWWPAVLVAVSDPLAPLTAEVVRRIVVWDPDSPFISNQQSHRPVLPSDPSRRSSGWTRDLGSVGNRLATWGVDILADPIPLADGRTKILIVCPWAAEHATDHTCTESAVLCSPSGILSFHCFHCSHRHCADKTWRDFKLAVMAWKNLQGNT</sequence>
<dbReference type="AlphaFoldDB" id="A0A2T2WR13"/>
<name>A0A2T2WR13_9FIRM</name>